<sequence length="432" mass="46934">MIDVDEVAVGPDARVYGEGWQSWSPTTWYRAGEEIHRPQERWQHLMRFRPGVALADDAVQGEGLLVVDPGDGSPVRTYGVTDASTEVPSIRARWRDGRVTVSASGAVTSWTTSAAPGADPGEEALRAFGDRMGRAAGARAGGEPPRVWCSWYRYFEDVTAADVQENLHDLRARDLPVDVVQIDDGWSRGTGEWTAENERFGSVADAVARIRDAGRRPGLWLAPFVVGAASAVARQHPEWLVGEAGYNWGDDLVGLDLTHPGVRGYLTEVFTRVREWGVGYVKLDFLFAGAVPGARYDPDATPLAAYRAGLQLVREVLGEDAYLLGCGAPLLPSVGLVDAMRIASDTFHEGGEDGSQGLRGRMSLEARAWQDGRLWTTDPDCLVARPDFALREEWAAVVQAAPGIRGFSDRIAELDGRGLQLVRDLLEGPADA</sequence>
<accession>A0ABX5SWM9</accession>
<dbReference type="CDD" id="cd14791">
    <property type="entry name" value="GH36"/>
    <property type="match status" value="1"/>
</dbReference>
<dbReference type="Pfam" id="PF02065">
    <property type="entry name" value="Melibiase"/>
    <property type="match status" value="1"/>
</dbReference>
<dbReference type="PANTHER" id="PTHR43053">
    <property type="entry name" value="GLYCOSIDASE FAMILY 31"/>
    <property type="match status" value="1"/>
</dbReference>
<name>A0ABX5SWM9_9MICO</name>
<dbReference type="EMBL" id="CP038266">
    <property type="protein sequence ID" value="QBR89518.1"/>
    <property type="molecule type" value="Genomic_DNA"/>
</dbReference>
<keyword evidence="1" id="KW-0378">Hydrolase</keyword>
<dbReference type="Proteomes" id="UP000295748">
    <property type="component" value="Chromosome"/>
</dbReference>
<dbReference type="InterPro" id="IPR050985">
    <property type="entry name" value="Alpha-glycosidase_related"/>
</dbReference>
<dbReference type="InterPro" id="IPR013785">
    <property type="entry name" value="Aldolase_TIM"/>
</dbReference>
<dbReference type="InterPro" id="IPR002252">
    <property type="entry name" value="Glyco_hydro_36"/>
</dbReference>
<keyword evidence="2" id="KW-0326">Glycosidase</keyword>
<evidence type="ECO:0000256" key="1">
    <source>
        <dbReference type="ARBA" id="ARBA00022801"/>
    </source>
</evidence>
<protein>
    <submittedName>
        <fullName evidence="3">Alpha-galactosidase</fullName>
    </submittedName>
</protein>
<organism evidence="3 4">
    <name type="scientific">Microbacterium wangchenii</name>
    <dbReference type="NCBI Taxonomy" id="2541726"/>
    <lineage>
        <taxon>Bacteria</taxon>
        <taxon>Bacillati</taxon>
        <taxon>Actinomycetota</taxon>
        <taxon>Actinomycetes</taxon>
        <taxon>Micrococcales</taxon>
        <taxon>Microbacteriaceae</taxon>
        <taxon>Microbacterium</taxon>
    </lineage>
</organism>
<reference evidence="3 4" key="1">
    <citation type="submission" date="2019-03" db="EMBL/GenBank/DDBJ databases">
        <authorList>
            <person name="Dong K."/>
        </authorList>
    </citation>
    <scope>NUCLEOTIDE SEQUENCE [LARGE SCALE GENOMIC DNA]</scope>
    <source>
        <strain evidence="4">dk512</strain>
    </source>
</reference>
<proteinExistence type="predicted"/>
<dbReference type="SUPFAM" id="SSF51445">
    <property type="entry name" value="(Trans)glycosidases"/>
    <property type="match status" value="1"/>
</dbReference>
<gene>
    <name evidence="3" type="ORF">E4K62_13030</name>
</gene>
<evidence type="ECO:0000313" key="4">
    <source>
        <dbReference type="Proteomes" id="UP000295748"/>
    </source>
</evidence>
<evidence type="ECO:0000256" key="2">
    <source>
        <dbReference type="ARBA" id="ARBA00023295"/>
    </source>
</evidence>
<evidence type="ECO:0000313" key="3">
    <source>
        <dbReference type="EMBL" id="QBR89518.1"/>
    </source>
</evidence>
<keyword evidence="4" id="KW-1185">Reference proteome</keyword>
<dbReference type="InterPro" id="IPR017853">
    <property type="entry name" value="GH"/>
</dbReference>
<dbReference type="RefSeq" id="WP_135068097.1">
    <property type="nucleotide sequence ID" value="NZ_CP038266.1"/>
</dbReference>
<dbReference type="Gene3D" id="3.20.20.70">
    <property type="entry name" value="Aldolase class I"/>
    <property type="match status" value="1"/>
</dbReference>
<dbReference type="PANTHER" id="PTHR43053:SF3">
    <property type="entry name" value="ALPHA-GALACTOSIDASE C-RELATED"/>
    <property type="match status" value="1"/>
</dbReference>